<comment type="caution">
    <text evidence="1">The sequence shown here is derived from an EMBL/GenBank/DDBJ whole genome shotgun (WGS) entry which is preliminary data.</text>
</comment>
<accession>A0A5B7IF94</accession>
<sequence length="69" mass="7810">MHVGLRKGKKWQDGGSGVSVIIVSHHYSLVLPSWPQQLDHEAWLIRGHVVQHLPSIGHPNLCERSERQS</sequence>
<dbReference type="EMBL" id="VSRR010060072">
    <property type="protein sequence ID" value="MPC82542.1"/>
    <property type="molecule type" value="Genomic_DNA"/>
</dbReference>
<reference evidence="1 2" key="1">
    <citation type="submission" date="2019-05" db="EMBL/GenBank/DDBJ databases">
        <title>Another draft genome of Portunus trituberculatus and its Hox gene families provides insights of decapod evolution.</title>
        <authorList>
            <person name="Jeong J.-H."/>
            <person name="Song I."/>
            <person name="Kim S."/>
            <person name="Choi T."/>
            <person name="Kim D."/>
            <person name="Ryu S."/>
            <person name="Kim W."/>
        </authorList>
    </citation>
    <scope>NUCLEOTIDE SEQUENCE [LARGE SCALE GENOMIC DNA]</scope>
    <source>
        <tissue evidence="1">Muscle</tissue>
    </source>
</reference>
<dbReference type="Proteomes" id="UP000324222">
    <property type="component" value="Unassembled WGS sequence"/>
</dbReference>
<keyword evidence="2" id="KW-1185">Reference proteome</keyword>
<name>A0A5B7IF94_PORTR</name>
<evidence type="ECO:0000313" key="1">
    <source>
        <dbReference type="EMBL" id="MPC82542.1"/>
    </source>
</evidence>
<proteinExistence type="predicted"/>
<dbReference type="AlphaFoldDB" id="A0A5B7IF94"/>
<gene>
    <name evidence="1" type="ORF">E2C01_077214</name>
</gene>
<evidence type="ECO:0000313" key="2">
    <source>
        <dbReference type="Proteomes" id="UP000324222"/>
    </source>
</evidence>
<organism evidence="1 2">
    <name type="scientific">Portunus trituberculatus</name>
    <name type="common">Swimming crab</name>
    <name type="synonym">Neptunus trituberculatus</name>
    <dbReference type="NCBI Taxonomy" id="210409"/>
    <lineage>
        <taxon>Eukaryota</taxon>
        <taxon>Metazoa</taxon>
        <taxon>Ecdysozoa</taxon>
        <taxon>Arthropoda</taxon>
        <taxon>Crustacea</taxon>
        <taxon>Multicrustacea</taxon>
        <taxon>Malacostraca</taxon>
        <taxon>Eumalacostraca</taxon>
        <taxon>Eucarida</taxon>
        <taxon>Decapoda</taxon>
        <taxon>Pleocyemata</taxon>
        <taxon>Brachyura</taxon>
        <taxon>Eubrachyura</taxon>
        <taxon>Portunoidea</taxon>
        <taxon>Portunidae</taxon>
        <taxon>Portuninae</taxon>
        <taxon>Portunus</taxon>
    </lineage>
</organism>
<protein>
    <submittedName>
        <fullName evidence="1">Uncharacterized protein</fullName>
    </submittedName>
</protein>